<sequence length="80" mass="8351">MNLKIALFGIAREIVGQSSLEVSAPEGQSVQALLAGLREQYPALGRLSSLAVAVNNEYAEDGVTLSERDEIALIPPVSGG</sequence>
<dbReference type="PANTHER" id="PTHR33359">
    <property type="entry name" value="MOLYBDOPTERIN SYNTHASE SULFUR CARRIER SUBUNIT"/>
    <property type="match status" value="1"/>
</dbReference>
<evidence type="ECO:0000256" key="2">
    <source>
        <dbReference type="ARBA" id="ARBA00024200"/>
    </source>
</evidence>
<reference evidence="5" key="1">
    <citation type="journal article" date="2019" name="Int. J. Syst. Evol. Microbiol.">
        <title>The Global Catalogue of Microorganisms (GCM) 10K type strain sequencing project: providing services to taxonomists for standard genome sequencing and annotation.</title>
        <authorList>
            <consortium name="The Broad Institute Genomics Platform"/>
            <consortium name="The Broad Institute Genome Sequencing Center for Infectious Disease"/>
            <person name="Wu L."/>
            <person name="Ma J."/>
        </authorList>
    </citation>
    <scope>NUCLEOTIDE SEQUENCE [LARGE SCALE GENOMIC DNA]</scope>
    <source>
        <strain evidence="5">CGMCC 1.12990</strain>
    </source>
</reference>
<dbReference type="InterPro" id="IPR044672">
    <property type="entry name" value="MOCS2A"/>
</dbReference>
<dbReference type="InterPro" id="IPR003749">
    <property type="entry name" value="ThiS/MoaD-like"/>
</dbReference>
<name>A0ABQ1WMJ3_9BACT</name>
<dbReference type="CDD" id="cd00754">
    <property type="entry name" value="Ubl_MoaD"/>
    <property type="match status" value="1"/>
</dbReference>
<organism evidence="4 5">
    <name type="scientific">Hymenobacter glacieicola</name>
    <dbReference type="NCBI Taxonomy" id="1562124"/>
    <lineage>
        <taxon>Bacteria</taxon>
        <taxon>Pseudomonadati</taxon>
        <taxon>Bacteroidota</taxon>
        <taxon>Cytophagia</taxon>
        <taxon>Cytophagales</taxon>
        <taxon>Hymenobacteraceae</taxon>
        <taxon>Hymenobacter</taxon>
    </lineage>
</organism>
<comment type="caution">
    <text evidence="4">The sequence shown here is derived from an EMBL/GenBank/DDBJ whole genome shotgun (WGS) entry which is preliminary data.</text>
</comment>
<evidence type="ECO:0000313" key="5">
    <source>
        <dbReference type="Proteomes" id="UP000601361"/>
    </source>
</evidence>
<keyword evidence="1" id="KW-0547">Nucleotide-binding</keyword>
<evidence type="ECO:0000256" key="1">
    <source>
        <dbReference type="ARBA" id="ARBA00022741"/>
    </source>
</evidence>
<dbReference type="Gene3D" id="3.10.20.30">
    <property type="match status" value="1"/>
</dbReference>
<dbReference type="Pfam" id="PF02597">
    <property type="entry name" value="ThiS"/>
    <property type="match status" value="1"/>
</dbReference>
<evidence type="ECO:0000313" key="4">
    <source>
        <dbReference type="EMBL" id="GGG38455.1"/>
    </source>
</evidence>
<dbReference type="RefSeq" id="WP_188557049.1">
    <property type="nucleotide sequence ID" value="NZ_BMGS01000003.1"/>
</dbReference>
<proteinExistence type="inferred from homology"/>
<protein>
    <recommendedName>
        <fullName evidence="3">Molybdopterin synthase sulfur carrier subunit</fullName>
    </recommendedName>
</protein>
<dbReference type="SUPFAM" id="SSF54285">
    <property type="entry name" value="MoaD/ThiS"/>
    <property type="match status" value="1"/>
</dbReference>
<dbReference type="PANTHER" id="PTHR33359:SF1">
    <property type="entry name" value="MOLYBDOPTERIN SYNTHASE SULFUR CARRIER SUBUNIT"/>
    <property type="match status" value="1"/>
</dbReference>
<evidence type="ECO:0000256" key="3">
    <source>
        <dbReference type="ARBA" id="ARBA00024247"/>
    </source>
</evidence>
<dbReference type="InterPro" id="IPR012675">
    <property type="entry name" value="Beta-grasp_dom_sf"/>
</dbReference>
<accession>A0ABQ1WMJ3</accession>
<dbReference type="InterPro" id="IPR016155">
    <property type="entry name" value="Mopterin_synth/thiamin_S_b"/>
</dbReference>
<gene>
    <name evidence="4" type="ORF">GCM10011378_13430</name>
</gene>
<dbReference type="EMBL" id="BMGS01000003">
    <property type="protein sequence ID" value="GGG38455.1"/>
    <property type="molecule type" value="Genomic_DNA"/>
</dbReference>
<dbReference type="Proteomes" id="UP000601361">
    <property type="component" value="Unassembled WGS sequence"/>
</dbReference>
<keyword evidence="5" id="KW-1185">Reference proteome</keyword>
<comment type="similarity">
    <text evidence="2">Belongs to the MoaD family.</text>
</comment>